<keyword evidence="4" id="KW-1185">Reference proteome</keyword>
<dbReference type="EMBL" id="CAJOBC010009022">
    <property type="protein sequence ID" value="CAF3977235.1"/>
    <property type="molecule type" value="Genomic_DNA"/>
</dbReference>
<accession>A0A814XCU3</accession>
<evidence type="ECO:0000313" key="2">
    <source>
        <dbReference type="EMBL" id="CAF1213251.1"/>
    </source>
</evidence>
<dbReference type="Proteomes" id="UP000681722">
    <property type="component" value="Unassembled WGS sequence"/>
</dbReference>
<dbReference type="OrthoDB" id="9993303at2759"/>
<sequence>MRPFIVHLEEEPMPGPSTKCDTVTESSVSQPCVNTSFGVESVAVSHPDDLSLDDRICIPSQANRRNVIGIISINVRACIILFTLGIIFLIFLIKTQHSLSSITTTVSVDVILGTAAPPSHEIRTNVQVNSTVDTPCITQNVHYRAAGKPFENYNLYAIDASLLIPNTSISFDLIVFGPDLGCTWSLDVFPLDGRAIPWIGRPTGITVFGLYDQAQGSTVHWPKVNTVEQWGSGTGKFVVGITGSWLGSTDMDCRAFQARFGDIFQFWLCPTRVIVVSGSGDV</sequence>
<dbReference type="Proteomes" id="UP000663829">
    <property type="component" value="Unassembled WGS sequence"/>
</dbReference>
<proteinExistence type="predicted"/>
<evidence type="ECO:0000313" key="3">
    <source>
        <dbReference type="EMBL" id="CAF3977235.1"/>
    </source>
</evidence>
<keyword evidence="1" id="KW-1133">Transmembrane helix</keyword>
<evidence type="ECO:0000256" key="1">
    <source>
        <dbReference type="SAM" id="Phobius"/>
    </source>
</evidence>
<feature type="transmembrane region" description="Helical" evidence="1">
    <location>
        <begin position="73"/>
        <end position="93"/>
    </location>
</feature>
<dbReference type="EMBL" id="CAJNOQ010009021">
    <property type="protein sequence ID" value="CAF1213251.1"/>
    <property type="molecule type" value="Genomic_DNA"/>
</dbReference>
<keyword evidence="1" id="KW-0812">Transmembrane</keyword>
<organism evidence="2 4">
    <name type="scientific">Didymodactylos carnosus</name>
    <dbReference type="NCBI Taxonomy" id="1234261"/>
    <lineage>
        <taxon>Eukaryota</taxon>
        <taxon>Metazoa</taxon>
        <taxon>Spiralia</taxon>
        <taxon>Gnathifera</taxon>
        <taxon>Rotifera</taxon>
        <taxon>Eurotatoria</taxon>
        <taxon>Bdelloidea</taxon>
        <taxon>Philodinida</taxon>
        <taxon>Philodinidae</taxon>
        <taxon>Didymodactylos</taxon>
    </lineage>
</organism>
<evidence type="ECO:0000313" key="4">
    <source>
        <dbReference type="Proteomes" id="UP000663829"/>
    </source>
</evidence>
<comment type="caution">
    <text evidence="2">The sequence shown here is derived from an EMBL/GenBank/DDBJ whole genome shotgun (WGS) entry which is preliminary data.</text>
</comment>
<gene>
    <name evidence="2" type="ORF">GPM918_LOCUS24321</name>
    <name evidence="3" type="ORF">SRO942_LOCUS24320</name>
</gene>
<keyword evidence="1" id="KW-0472">Membrane</keyword>
<reference evidence="2" key="1">
    <citation type="submission" date="2021-02" db="EMBL/GenBank/DDBJ databases">
        <authorList>
            <person name="Nowell W R."/>
        </authorList>
    </citation>
    <scope>NUCLEOTIDE SEQUENCE</scope>
</reference>
<name>A0A814XCU3_9BILA</name>
<dbReference type="AlphaFoldDB" id="A0A814XCU3"/>
<protein>
    <submittedName>
        <fullName evidence="2">Uncharacterized protein</fullName>
    </submittedName>
</protein>